<accession>A0AAQ1P1L9</accession>
<sequence>MIEVIFNFLSDRVKILFLFFNFDLSNIKIFISPDKNSDLVSVLLTNYSINIQNLSQNLKMWELTQKI</sequence>
<dbReference type="AlphaFoldDB" id="A0AAQ1P1L9"/>
<evidence type="ECO:0000313" key="1">
    <source>
        <dbReference type="EMBL" id="SOR62636.1"/>
    </source>
</evidence>
<dbReference type="Proteomes" id="UP000234460">
    <property type="component" value="Chromosome LMANV2"/>
</dbReference>
<organism evidence="1 2">
    <name type="scientific">Leptospira interrogans serovar Manilae</name>
    <dbReference type="NCBI Taxonomy" id="214675"/>
    <lineage>
        <taxon>Bacteria</taxon>
        <taxon>Pseudomonadati</taxon>
        <taxon>Spirochaetota</taxon>
        <taxon>Spirochaetia</taxon>
        <taxon>Leptospirales</taxon>
        <taxon>Leptospiraceae</taxon>
        <taxon>Leptospira</taxon>
    </lineage>
</organism>
<proteinExistence type="predicted"/>
<gene>
    <name evidence="1" type="ORF">LMANV2_50001</name>
</gene>
<dbReference type="EMBL" id="OEJX01000045">
    <property type="protein sequence ID" value="SOR62636.1"/>
    <property type="molecule type" value="Genomic_DNA"/>
</dbReference>
<evidence type="ECO:0000313" key="2">
    <source>
        <dbReference type="Proteomes" id="UP000234460"/>
    </source>
</evidence>
<reference evidence="1 2" key="1">
    <citation type="submission" date="2017-11" db="EMBL/GenBank/DDBJ databases">
        <authorList>
            <person name="Lechat P."/>
        </authorList>
    </citation>
    <scope>NUCLEOTIDE SEQUENCE [LARGE SCALE GENOMIC DNA]</scope>
    <source>
        <strain evidence="1">L495</strain>
    </source>
</reference>
<name>A0AAQ1P1L9_LEPIR</name>
<protein>
    <submittedName>
        <fullName evidence="1">Uncharacterized protein</fullName>
    </submittedName>
</protein>
<comment type="caution">
    <text evidence="1">The sequence shown here is derived from an EMBL/GenBank/DDBJ whole genome shotgun (WGS) entry which is preliminary data.</text>
</comment>